<dbReference type="EMBL" id="CP021330">
    <property type="protein sequence ID" value="AVX05035.1"/>
    <property type="molecule type" value="Genomic_DNA"/>
</dbReference>
<dbReference type="PANTHER" id="PTHR43211:SF1">
    <property type="entry name" value="BLL6422 PROTEIN"/>
    <property type="match status" value="1"/>
</dbReference>
<evidence type="ECO:0000259" key="1">
    <source>
        <dbReference type="Pfam" id="PF01557"/>
    </source>
</evidence>
<organism evidence="3 4">
    <name type="scientific">Maritalea myrionectae</name>
    <dbReference type="NCBI Taxonomy" id="454601"/>
    <lineage>
        <taxon>Bacteria</taxon>
        <taxon>Pseudomonadati</taxon>
        <taxon>Pseudomonadota</taxon>
        <taxon>Alphaproteobacteria</taxon>
        <taxon>Hyphomicrobiales</taxon>
        <taxon>Devosiaceae</taxon>
        <taxon>Maritalea</taxon>
    </lineage>
</organism>
<dbReference type="Gene3D" id="3.90.850.10">
    <property type="entry name" value="Fumarylacetoacetase-like, C-terminal domain"/>
    <property type="match status" value="1"/>
</dbReference>
<dbReference type="InterPro" id="IPR036663">
    <property type="entry name" value="Fumarylacetoacetase_C_sf"/>
</dbReference>
<proteinExistence type="predicted"/>
<feature type="domain" description="Fumarylacetoacetase N-terminal" evidence="2">
    <location>
        <begin position="1"/>
        <end position="77"/>
    </location>
</feature>
<dbReference type="SUPFAM" id="SSF56529">
    <property type="entry name" value="FAH"/>
    <property type="match status" value="1"/>
</dbReference>
<dbReference type="RefSeq" id="WP_117396092.1">
    <property type="nucleotide sequence ID" value="NZ_CP021330.1"/>
</dbReference>
<dbReference type="STRING" id="1122213.GCA_000423365_00160"/>
<evidence type="ECO:0000313" key="4">
    <source>
        <dbReference type="Proteomes" id="UP000258927"/>
    </source>
</evidence>
<evidence type="ECO:0000259" key="2">
    <source>
        <dbReference type="Pfam" id="PF18288"/>
    </source>
</evidence>
<dbReference type="InterPro" id="IPR011234">
    <property type="entry name" value="Fumarylacetoacetase-like_C"/>
</dbReference>
<dbReference type="GO" id="GO:0003824">
    <property type="term" value="F:catalytic activity"/>
    <property type="evidence" value="ECO:0007669"/>
    <property type="project" value="InterPro"/>
</dbReference>
<dbReference type="AlphaFoldDB" id="A0A2R4MGE7"/>
<dbReference type="InterPro" id="IPR041072">
    <property type="entry name" value="FAA_hydro_N"/>
</dbReference>
<protein>
    <submittedName>
        <fullName evidence="3">Fumarylacetoacetase</fullName>
    </submittedName>
</protein>
<dbReference type="Pfam" id="PF01557">
    <property type="entry name" value="FAA_hydrolase"/>
    <property type="match status" value="1"/>
</dbReference>
<accession>A0A2R4MGE7</accession>
<name>A0A2R4MGE7_9HYPH</name>
<dbReference type="PANTHER" id="PTHR43211">
    <property type="entry name" value="FUMARYLACETOACETATE HYDROLASE"/>
    <property type="match status" value="1"/>
</dbReference>
<keyword evidence="4" id="KW-1185">Reference proteome</keyword>
<evidence type="ECO:0000313" key="3">
    <source>
        <dbReference type="EMBL" id="AVX05035.1"/>
    </source>
</evidence>
<dbReference type="KEGG" id="mmyr:MXMO3_02523"/>
<reference evidence="3 4" key="1">
    <citation type="submission" date="2017-05" db="EMBL/GenBank/DDBJ databases">
        <title>Genome Analysis of Maritalea myrionectae HL2708#5.</title>
        <authorList>
            <consortium name="Cotde Inc.-PKNU"/>
            <person name="Jang D."/>
            <person name="Oh H.-M."/>
        </authorList>
    </citation>
    <scope>NUCLEOTIDE SEQUENCE [LARGE SCALE GENOMIC DNA]</scope>
    <source>
        <strain evidence="3 4">HL2708#5</strain>
    </source>
</reference>
<gene>
    <name evidence="3" type="ORF">MXMO3_02523</name>
</gene>
<dbReference type="Proteomes" id="UP000258927">
    <property type="component" value="Chromosome"/>
</dbReference>
<sequence length="336" mass="36337">MKLATLDNGTRDGQLAIVSKDLKRCTSASAISPNLQTALDNWSDVYAALDALYHKLNEGDIAGKAFEPHLTLAPLPRAYQWIDASAYLPHLQRVRAAKGSLQDPQDEKPIMYQGGSDHLLGAEKDIEVTDDDLALDYEAEIAVILGDVPLNPSDDDARNAVRLITQCNDVSLRRLVAGDLQEGFGFFHSKPASAFGPVVVTPDELGAAWGEGRVTGQLQSRVNGLLYGQPRTEKEMVFDFYQLIKTAAQTRSLSAGTILGGGTVANTHDQILPISSDGIGFSCIVEARMAEKAADAEQRTPFLKSGDQVSIQFLTDNGDAPFGEIKQTVRLLNKPD</sequence>
<dbReference type="Pfam" id="PF18288">
    <property type="entry name" value="FAA_hydro_N_2"/>
    <property type="match status" value="1"/>
</dbReference>
<feature type="domain" description="Fumarylacetoacetase-like C-terminal" evidence="1">
    <location>
        <begin position="83"/>
        <end position="329"/>
    </location>
</feature>